<organism evidence="1 2">
    <name type="scientific">Candidatus Cryptobacteroides avicola</name>
    <dbReference type="NCBI Taxonomy" id="2840757"/>
    <lineage>
        <taxon>Bacteria</taxon>
        <taxon>Pseudomonadati</taxon>
        <taxon>Bacteroidota</taxon>
        <taxon>Bacteroidia</taxon>
        <taxon>Bacteroidales</taxon>
        <taxon>Candidatus Cryptobacteroides</taxon>
    </lineage>
</organism>
<name>A0A940DT26_9BACT</name>
<reference evidence="1" key="1">
    <citation type="submission" date="2020-10" db="EMBL/GenBank/DDBJ databases">
        <authorList>
            <person name="Gilroy R."/>
        </authorList>
    </citation>
    <scope>NUCLEOTIDE SEQUENCE</scope>
    <source>
        <strain evidence="1">G3-8215</strain>
    </source>
</reference>
<accession>A0A940DT26</accession>
<dbReference type="EMBL" id="JADILV010000061">
    <property type="protein sequence ID" value="MBO8484232.1"/>
    <property type="molecule type" value="Genomic_DNA"/>
</dbReference>
<comment type="caution">
    <text evidence="1">The sequence shown here is derived from an EMBL/GenBank/DDBJ whole genome shotgun (WGS) entry which is preliminary data.</text>
</comment>
<dbReference type="PROSITE" id="PS51257">
    <property type="entry name" value="PROKAR_LIPOPROTEIN"/>
    <property type="match status" value="1"/>
</dbReference>
<proteinExistence type="predicted"/>
<reference evidence="1" key="2">
    <citation type="journal article" date="2021" name="PeerJ">
        <title>Extensive microbial diversity within the chicken gut microbiome revealed by metagenomics and culture.</title>
        <authorList>
            <person name="Gilroy R."/>
            <person name="Ravi A."/>
            <person name="Getino M."/>
            <person name="Pursley I."/>
            <person name="Horton D.L."/>
            <person name="Alikhan N.F."/>
            <person name="Baker D."/>
            <person name="Gharbi K."/>
            <person name="Hall N."/>
            <person name="Watson M."/>
            <person name="Adriaenssens E.M."/>
            <person name="Foster-Nyarko E."/>
            <person name="Jarju S."/>
            <person name="Secka A."/>
            <person name="Antonio M."/>
            <person name="Oren A."/>
            <person name="Chaudhuri R.R."/>
            <person name="La Ragione R."/>
            <person name="Hildebrand F."/>
            <person name="Pallen M.J."/>
        </authorList>
    </citation>
    <scope>NUCLEOTIDE SEQUENCE</scope>
    <source>
        <strain evidence="1">G3-8215</strain>
    </source>
</reference>
<evidence type="ECO:0008006" key="3">
    <source>
        <dbReference type="Google" id="ProtNLM"/>
    </source>
</evidence>
<protein>
    <recommendedName>
        <fullName evidence="3">Lipoprotein</fullName>
    </recommendedName>
</protein>
<evidence type="ECO:0000313" key="2">
    <source>
        <dbReference type="Proteomes" id="UP000725002"/>
    </source>
</evidence>
<dbReference type="AlphaFoldDB" id="A0A940DT26"/>
<dbReference type="Proteomes" id="UP000725002">
    <property type="component" value="Unassembled WGS sequence"/>
</dbReference>
<gene>
    <name evidence="1" type="ORF">IAB75_08995</name>
</gene>
<evidence type="ECO:0000313" key="1">
    <source>
        <dbReference type="EMBL" id="MBO8484232.1"/>
    </source>
</evidence>
<sequence>MKHATLILICTQLLLSCSVKEDRTGCPCILEIDMGGIEADEAAVLSIWGSRLLSQETVLPLDFPEGYEKPVDKGYNTVSALCGKFNTSLDRQRFLTIPEGKDFDRIFAHVKNVECTGEHAFDTLNMTKQFCVLDLVMLNPGEDQYGYTLELESNTSAMDIFSLSGIQGHFHCCPEQIEEDTYRTVLPRQTDNSLMLTLYGKNHDAEKVLHIGEYINRSGYSWTTPSLDDITIRIDYASGQVTVTVRDWETGKEQDCII</sequence>